<feature type="transmembrane region" description="Helical" evidence="1">
    <location>
        <begin position="142"/>
        <end position="165"/>
    </location>
</feature>
<protein>
    <recommendedName>
        <fullName evidence="4">DUF2878 domain-containing protein</fullName>
    </recommendedName>
</protein>
<dbReference type="Proteomes" id="UP000245728">
    <property type="component" value="Chromosome"/>
</dbReference>
<sequence length="180" mass="20099">MTSSVFRLPHYAFWGNLVWFQVAWLVAVLGQTPWLPGLLTLLVLHFVLLRQPLRELVCVGAAALLGIAVDIALTLCGVFVFEQALLPIPLWLIGLWVVFTATLPHSLNYFYRRPLIAAGCAAISAPLSYITGWRFQAVEFPYGLTVTFFILAVVWAALMPALIAVMRYMAQRSDYELATN</sequence>
<dbReference type="KEGG" id="salh:HMF8227_02207"/>
<gene>
    <name evidence="2" type="ORF">HMF8227_02207</name>
</gene>
<organism evidence="2 3">
    <name type="scientific">Saliniradius amylolyticus</name>
    <dbReference type="NCBI Taxonomy" id="2183582"/>
    <lineage>
        <taxon>Bacteria</taxon>
        <taxon>Pseudomonadati</taxon>
        <taxon>Pseudomonadota</taxon>
        <taxon>Gammaproteobacteria</taxon>
        <taxon>Alteromonadales</taxon>
        <taxon>Alteromonadaceae</taxon>
        <taxon>Saliniradius</taxon>
    </lineage>
</organism>
<evidence type="ECO:0000256" key="1">
    <source>
        <dbReference type="SAM" id="Phobius"/>
    </source>
</evidence>
<keyword evidence="1" id="KW-0472">Membrane</keyword>
<proteinExistence type="predicted"/>
<keyword evidence="1" id="KW-0812">Transmembrane</keyword>
<feature type="transmembrane region" description="Helical" evidence="1">
    <location>
        <begin position="20"/>
        <end position="44"/>
    </location>
</feature>
<feature type="transmembrane region" description="Helical" evidence="1">
    <location>
        <begin position="86"/>
        <end position="103"/>
    </location>
</feature>
<evidence type="ECO:0000313" key="3">
    <source>
        <dbReference type="Proteomes" id="UP000245728"/>
    </source>
</evidence>
<name>A0A2S2E5Z4_9ALTE</name>
<evidence type="ECO:0008006" key="4">
    <source>
        <dbReference type="Google" id="ProtNLM"/>
    </source>
</evidence>
<dbReference type="RefSeq" id="WP_109340214.1">
    <property type="nucleotide sequence ID" value="NZ_CP029347.1"/>
</dbReference>
<feature type="transmembrane region" description="Helical" evidence="1">
    <location>
        <begin position="115"/>
        <end position="136"/>
    </location>
</feature>
<dbReference type="Pfam" id="PF11086">
    <property type="entry name" value="DUF2878"/>
    <property type="match status" value="1"/>
</dbReference>
<dbReference type="OrthoDB" id="6522758at2"/>
<dbReference type="AlphaFoldDB" id="A0A2S2E5Z4"/>
<dbReference type="EMBL" id="CP029347">
    <property type="protein sequence ID" value="AWL12660.1"/>
    <property type="molecule type" value="Genomic_DNA"/>
</dbReference>
<keyword evidence="1" id="KW-1133">Transmembrane helix</keyword>
<evidence type="ECO:0000313" key="2">
    <source>
        <dbReference type="EMBL" id="AWL12660.1"/>
    </source>
</evidence>
<feature type="transmembrane region" description="Helical" evidence="1">
    <location>
        <begin position="56"/>
        <end position="80"/>
    </location>
</feature>
<keyword evidence="3" id="KW-1185">Reference proteome</keyword>
<accession>A0A2S2E5Z4</accession>
<reference evidence="2 3" key="1">
    <citation type="submission" date="2018-05" db="EMBL/GenBank/DDBJ databases">
        <title>Salinimonas sp. HMF8227 Genome sequencing and assembly.</title>
        <authorList>
            <person name="Kang H."/>
            <person name="Kang J."/>
            <person name="Cha I."/>
            <person name="Kim H."/>
            <person name="Joh K."/>
        </authorList>
    </citation>
    <scope>NUCLEOTIDE SEQUENCE [LARGE SCALE GENOMIC DNA]</scope>
    <source>
        <strain evidence="2 3">HMF8227</strain>
    </source>
</reference>
<dbReference type="InterPro" id="IPR021306">
    <property type="entry name" value="DUF2878"/>
</dbReference>